<reference evidence="1 2" key="1">
    <citation type="submission" date="2015-08" db="EMBL/GenBank/DDBJ databases">
        <title>Next Generation Sequencing and Analysis of the Genome of Puccinia sorghi L Schw, the Causal Agent of Maize Common Rust.</title>
        <authorList>
            <person name="Rochi L."/>
            <person name="Burguener G."/>
            <person name="Darino M."/>
            <person name="Turjanski A."/>
            <person name="Kreff E."/>
            <person name="Dieguez M.J."/>
            <person name="Sacco F."/>
        </authorList>
    </citation>
    <scope>NUCLEOTIDE SEQUENCE [LARGE SCALE GENOMIC DNA]</scope>
    <source>
        <strain evidence="1 2">RO10H11247</strain>
    </source>
</reference>
<organism evidence="1 2">
    <name type="scientific">Puccinia sorghi</name>
    <dbReference type="NCBI Taxonomy" id="27349"/>
    <lineage>
        <taxon>Eukaryota</taxon>
        <taxon>Fungi</taxon>
        <taxon>Dikarya</taxon>
        <taxon>Basidiomycota</taxon>
        <taxon>Pucciniomycotina</taxon>
        <taxon>Pucciniomycetes</taxon>
        <taxon>Pucciniales</taxon>
        <taxon>Pucciniaceae</taxon>
        <taxon>Puccinia</taxon>
    </lineage>
</organism>
<keyword evidence="2" id="KW-1185">Reference proteome</keyword>
<dbReference type="AlphaFoldDB" id="A0A0L6VER2"/>
<protein>
    <submittedName>
        <fullName evidence="1">Putative signal peptide protein</fullName>
    </submittedName>
</protein>
<sequence>MHSDFNKGGLSDLAMADLLLGAYCCLGWGQLTGRMPENTCKYGSVPVAKFLYTALKLYFRECEEILEKSVVL</sequence>
<dbReference type="VEuPathDB" id="FungiDB:VP01_18g11"/>
<dbReference type="Proteomes" id="UP000037035">
    <property type="component" value="Unassembled WGS sequence"/>
</dbReference>
<comment type="caution">
    <text evidence="1">The sequence shown here is derived from an EMBL/GenBank/DDBJ whole genome shotgun (WGS) entry which is preliminary data.</text>
</comment>
<proteinExistence type="predicted"/>
<dbReference type="EMBL" id="LAVV01006726">
    <property type="protein sequence ID" value="KNZ58595.1"/>
    <property type="molecule type" value="Genomic_DNA"/>
</dbReference>
<evidence type="ECO:0000313" key="1">
    <source>
        <dbReference type="EMBL" id="KNZ58595.1"/>
    </source>
</evidence>
<accession>A0A0L6VER2</accession>
<evidence type="ECO:0000313" key="2">
    <source>
        <dbReference type="Proteomes" id="UP000037035"/>
    </source>
</evidence>
<name>A0A0L6VER2_9BASI</name>
<gene>
    <name evidence="1" type="ORF">VP01_18g11</name>
</gene>